<dbReference type="Pfam" id="PF06083">
    <property type="entry name" value="IL17"/>
    <property type="match status" value="1"/>
</dbReference>
<keyword evidence="5" id="KW-0812">Transmembrane</keyword>
<dbReference type="AlphaFoldDB" id="A0A673FE11"/>
<dbReference type="Proteomes" id="UP000472270">
    <property type="component" value="Unassembled WGS sequence"/>
</dbReference>
<keyword evidence="5" id="KW-0472">Membrane</keyword>
<evidence type="ECO:0000313" key="6">
    <source>
        <dbReference type="Ensembl" id="ENSSRHP00000000050.1"/>
    </source>
</evidence>
<name>A0A673FE11_9TELE</name>
<comment type="subcellular location">
    <subcellularLocation>
        <location evidence="1">Secreted</location>
    </subcellularLocation>
</comment>
<keyword evidence="4" id="KW-0732">Signal</keyword>
<dbReference type="InterPro" id="IPR010345">
    <property type="entry name" value="IL-17_fam"/>
</dbReference>
<dbReference type="Ensembl" id="ENSSRHT00000000074.1">
    <property type="protein sequence ID" value="ENSSRHP00000000050.1"/>
    <property type="gene ID" value="ENSSRHG00000000055.1"/>
</dbReference>
<reference evidence="6" key="2">
    <citation type="submission" date="2025-09" db="UniProtKB">
        <authorList>
            <consortium name="Ensembl"/>
        </authorList>
    </citation>
    <scope>IDENTIFICATION</scope>
</reference>
<evidence type="ECO:0000313" key="7">
    <source>
        <dbReference type="Proteomes" id="UP000472270"/>
    </source>
</evidence>
<evidence type="ECO:0000256" key="5">
    <source>
        <dbReference type="SAM" id="Phobius"/>
    </source>
</evidence>
<evidence type="ECO:0000256" key="4">
    <source>
        <dbReference type="ARBA" id="ARBA00022729"/>
    </source>
</evidence>
<dbReference type="GO" id="GO:0005576">
    <property type="term" value="C:extracellular region"/>
    <property type="evidence" value="ECO:0007669"/>
    <property type="project" value="UniProtKB-SubCell"/>
</dbReference>
<dbReference type="InterPro" id="IPR029034">
    <property type="entry name" value="Cystine-knot_cytokine"/>
</dbReference>
<keyword evidence="7" id="KW-1185">Reference proteome</keyword>
<protein>
    <submittedName>
        <fullName evidence="6">Interleukin 17c</fullName>
    </submittedName>
</protein>
<dbReference type="GO" id="GO:0005125">
    <property type="term" value="F:cytokine activity"/>
    <property type="evidence" value="ECO:0007669"/>
    <property type="project" value="InterPro"/>
</dbReference>
<proteinExistence type="inferred from homology"/>
<keyword evidence="3" id="KW-0964">Secreted</keyword>
<reference evidence="6" key="1">
    <citation type="submission" date="2025-08" db="UniProtKB">
        <authorList>
            <consortium name="Ensembl"/>
        </authorList>
    </citation>
    <scope>IDENTIFICATION</scope>
</reference>
<comment type="similarity">
    <text evidence="2">Belongs to the IL-17 family.</text>
</comment>
<dbReference type="SUPFAM" id="SSF57501">
    <property type="entry name" value="Cystine-knot cytokines"/>
    <property type="match status" value="1"/>
</dbReference>
<sequence length="188" mass="21566">MDILIYKKNYNVLFCTLLILFICLFFILQSPLFFGIFFFFLSESIVNGKNLGCFGECEHGFSKIHNKLLQSLHAHRHQRLRAVHHQANSCEDFARASSAALNDRSLSPWRIRTVENTDMYPSKYEEAECLCNGCIINGVENRTYNSVPVKQTRLFLKKVPCPSDPKKYSLEYKLVTVTVACTCAVPQQ</sequence>
<evidence type="ECO:0000256" key="2">
    <source>
        <dbReference type="ARBA" id="ARBA00007236"/>
    </source>
</evidence>
<organism evidence="6 7">
    <name type="scientific">Sinocyclocheilus rhinocerous</name>
    <dbReference type="NCBI Taxonomy" id="307959"/>
    <lineage>
        <taxon>Eukaryota</taxon>
        <taxon>Metazoa</taxon>
        <taxon>Chordata</taxon>
        <taxon>Craniata</taxon>
        <taxon>Vertebrata</taxon>
        <taxon>Euteleostomi</taxon>
        <taxon>Actinopterygii</taxon>
        <taxon>Neopterygii</taxon>
        <taxon>Teleostei</taxon>
        <taxon>Ostariophysi</taxon>
        <taxon>Cypriniformes</taxon>
        <taxon>Cyprinidae</taxon>
        <taxon>Cyprininae</taxon>
        <taxon>Sinocyclocheilus</taxon>
    </lineage>
</organism>
<evidence type="ECO:0000256" key="3">
    <source>
        <dbReference type="ARBA" id="ARBA00022525"/>
    </source>
</evidence>
<feature type="transmembrane region" description="Helical" evidence="5">
    <location>
        <begin position="12"/>
        <end position="41"/>
    </location>
</feature>
<keyword evidence="5" id="KW-1133">Transmembrane helix</keyword>
<accession>A0A673FE11</accession>
<dbReference type="Gene3D" id="2.10.90.10">
    <property type="entry name" value="Cystine-knot cytokines"/>
    <property type="match status" value="1"/>
</dbReference>
<evidence type="ECO:0000256" key="1">
    <source>
        <dbReference type="ARBA" id="ARBA00004613"/>
    </source>
</evidence>